<accession>A0A382L7S1</accession>
<dbReference type="EMBL" id="UINC01084923">
    <property type="protein sequence ID" value="SVC32003.1"/>
    <property type="molecule type" value="Genomic_DNA"/>
</dbReference>
<feature type="non-terminal residue" evidence="1">
    <location>
        <position position="1"/>
    </location>
</feature>
<reference evidence="1" key="1">
    <citation type="submission" date="2018-05" db="EMBL/GenBank/DDBJ databases">
        <authorList>
            <person name="Lanie J.A."/>
            <person name="Ng W.-L."/>
            <person name="Kazmierczak K.M."/>
            <person name="Andrzejewski T.M."/>
            <person name="Davidsen T.M."/>
            <person name="Wayne K.J."/>
            <person name="Tettelin H."/>
            <person name="Glass J.I."/>
            <person name="Rusch D."/>
            <person name="Podicherti R."/>
            <person name="Tsui H.-C.T."/>
            <person name="Winkler M.E."/>
        </authorList>
    </citation>
    <scope>NUCLEOTIDE SEQUENCE</scope>
</reference>
<gene>
    <name evidence="1" type="ORF">METZ01_LOCUS284857</name>
</gene>
<evidence type="ECO:0000313" key="1">
    <source>
        <dbReference type="EMBL" id="SVC32003.1"/>
    </source>
</evidence>
<protein>
    <submittedName>
        <fullName evidence="1">Uncharacterized protein</fullName>
    </submittedName>
</protein>
<feature type="non-terminal residue" evidence="1">
    <location>
        <position position="178"/>
    </location>
</feature>
<sequence length="178" mass="20105">VWVHPNPQHGYVMGVDTAEGLGHGDYSCVHVLDLNTGELVAAWHGHIPPDALADEVLSLGLWYRDALCCVESNNHGLTTITMLRQLGYPNLFRRRSLNQATSKVSQEFGWKTTRTTKPLMIDDLSMALRNNELTIYDRHTIAELRTFVRNDRGSMSGSPYDDRVIALSLANQMRKYAY</sequence>
<proteinExistence type="predicted"/>
<dbReference type="Gene3D" id="3.30.420.240">
    <property type="match status" value="1"/>
</dbReference>
<name>A0A382L7S1_9ZZZZ</name>
<dbReference type="AlphaFoldDB" id="A0A382L7S1"/>
<organism evidence="1">
    <name type="scientific">marine metagenome</name>
    <dbReference type="NCBI Taxonomy" id="408172"/>
    <lineage>
        <taxon>unclassified sequences</taxon>
        <taxon>metagenomes</taxon>
        <taxon>ecological metagenomes</taxon>
    </lineage>
</organism>